<feature type="compositionally biased region" description="Low complexity" evidence="10">
    <location>
        <begin position="532"/>
        <end position="547"/>
    </location>
</feature>
<evidence type="ECO:0000256" key="5">
    <source>
        <dbReference type="ARBA" id="ARBA00022729"/>
    </source>
</evidence>
<dbReference type="InterPro" id="IPR005311">
    <property type="entry name" value="PBP_dimer"/>
</dbReference>
<accession>A0ABP5MDW8</accession>
<dbReference type="Proteomes" id="UP001500974">
    <property type="component" value="Unassembled WGS sequence"/>
</dbReference>
<evidence type="ECO:0000256" key="10">
    <source>
        <dbReference type="SAM" id="MobiDB-lite"/>
    </source>
</evidence>
<evidence type="ECO:0000256" key="7">
    <source>
        <dbReference type="ARBA" id="ARBA00023136"/>
    </source>
</evidence>
<dbReference type="EC" id="3.5.2.6" evidence="4 9"/>
<feature type="compositionally biased region" description="Polar residues" evidence="10">
    <location>
        <begin position="548"/>
        <end position="565"/>
    </location>
</feature>
<evidence type="ECO:0000256" key="1">
    <source>
        <dbReference type="ARBA" id="ARBA00004370"/>
    </source>
</evidence>
<dbReference type="SUPFAM" id="SSF56519">
    <property type="entry name" value="Penicillin binding protein dimerisation domain"/>
    <property type="match status" value="1"/>
</dbReference>
<dbReference type="InterPro" id="IPR050515">
    <property type="entry name" value="Beta-lactam/transpept"/>
</dbReference>
<evidence type="ECO:0000256" key="6">
    <source>
        <dbReference type="ARBA" id="ARBA00022801"/>
    </source>
</evidence>
<dbReference type="Pfam" id="PF05223">
    <property type="entry name" value="MecA_N"/>
    <property type="match status" value="1"/>
</dbReference>
<keyword evidence="6 9" id="KW-0378">Hydrolase</keyword>
<feature type="domain" description="Penicillin-binding protein transpeptidase" evidence="12">
    <location>
        <begin position="351"/>
        <end position="642"/>
    </location>
</feature>
<feature type="region of interest" description="Disordered" evidence="10">
    <location>
        <begin position="531"/>
        <end position="565"/>
    </location>
</feature>
<organism evidence="15 16">
    <name type="scientific">Arthrobacter parietis</name>
    <dbReference type="NCBI Taxonomy" id="271434"/>
    <lineage>
        <taxon>Bacteria</taxon>
        <taxon>Bacillati</taxon>
        <taxon>Actinomycetota</taxon>
        <taxon>Actinomycetes</taxon>
        <taxon>Micrococcales</taxon>
        <taxon>Micrococcaceae</taxon>
        <taxon>Arthrobacter</taxon>
    </lineage>
</organism>
<dbReference type="InterPro" id="IPR036138">
    <property type="entry name" value="PBP_dimer_sf"/>
</dbReference>
<evidence type="ECO:0000259" key="12">
    <source>
        <dbReference type="Pfam" id="PF00905"/>
    </source>
</evidence>
<dbReference type="Gene3D" id="3.90.1310.10">
    <property type="entry name" value="Penicillin-binding protein 2a (Domain 2)"/>
    <property type="match status" value="1"/>
</dbReference>
<dbReference type="Gene3D" id="3.40.710.10">
    <property type="entry name" value="DD-peptidase/beta-lactamase superfamily"/>
    <property type="match status" value="1"/>
</dbReference>
<comment type="catalytic activity">
    <reaction evidence="9">
        <text>a beta-lactam + H2O = a substituted beta-amino acid</text>
        <dbReference type="Rhea" id="RHEA:20401"/>
        <dbReference type="ChEBI" id="CHEBI:15377"/>
        <dbReference type="ChEBI" id="CHEBI:35627"/>
        <dbReference type="ChEBI" id="CHEBI:140347"/>
        <dbReference type="EC" id="3.5.2.6"/>
    </reaction>
</comment>
<feature type="domain" description="NTF2-like N-terminal transpeptidase" evidence="14">
    <location>
        <begin position="39"/>
        <end position="134"/>
    </location>
</feature>
<dbReference type="PANTHER" id="PTHR30627:SF24">
    <property type="entry name" value="PENICILLIN-BINDING PROTEIN 4B"/>
    <property type="match status" value="1"/>
</dbReference>
<comment type="caution">
    <text evidence="15">The sequence shown here is derived from an EMBL/GenBank/DDBJ whole genome shotgun (WGS) entry which is preliminary data.</text>
</comment>
<dbReference type="PANTHER" id="PTHR30627">
    <property type="entry name" value="PEPTIDOGLYCAN D,D-TRANSPEPTIDASE"/>
    <property type="match status" value="1"/>
</dbReference>
<dbReference type="InterPro" id="IPR012338">
    <property type="entry name" value="Beta-lactam/transpept-like"/>
</dbReference>
<evidence type="ECO:0000259" key="14">
    <source>
        <dbReference type="Pfam" id="PF05223"/>
    </source>
</evidence>
<dbReference type="InterPro" id="IPR007887">
    <property type="entry name" value="MecA_N"/>
</dbReference>
<comment type="similarity">
    <text evidence="3 9">Belongs to the class-D beta-lactamase family.</text>
</comment>
<evidence type="ECO:0000259" key="13">
    <source>
        <dbReference type="Pfam" id="PF03717"/>
    </source>
</evidence>
<dbReference type="RefSeq" id="WP_346027337.1">
    <property type="nucleotide sequence ID" value="NZ_BAAAON010000001.1"/>
</dbReference>
<feature type="chain" id="PRO_5046495839" description="Beta-lactamase" evidence="11">
    <location>
        <begin position="24"/>
        <end position="654"/>
    </location>
</feature>
<dbReference type="EMBL" id="BAAAON010000001">
    <property type="protein sequence ID" value="GAA2172822.1"/>
    <property type="molecule type" value="Genomic_DNA"/>
</dbReference>
<evidence type="ECO:0000256" key="8">
    <source>
        <dbReference type="ARBA" id="ARBA00023251"/>
    </source>
</evidence>
<dbReference type="InterPro" id="IPR001460">
    <property type="entry name" value="PCN-bd_Tpept"/>
</dbReference>
<protein>
    <recommendedName>
        <fullName evidence="4 9">Beta-lactamase</fullName>
        <ecNumber evidence="4 9">3.5.2.6</ecNumber>
    </recommendedName>
</protein>
<evidence type="ECO:0000313" key="15">
    <source>
        <dbReference type="EMBL" id="GAA2172822.1"/>
    </source>
</evidence>
<keyword evidence="7" id="KW-0472">Membrane</keyword>
<dbReference type="InterPro" id="IPR002137">
    <property type="entry name" value="Beta-lactam_class-D_AS"/>
</dbReference>
<feature type="domain" description="Penicillin-binding protein dimerisation" evidence="13">
    <location>
        <begin position="145"/>
        <end position="309"/>
    </location>
</feature>
<dbReference type="PROSITE" id="PS00337">
    <property type="entry name" value="BETA_LACTAMASE_D"/>
    <property type="match status" value="1"/>
</dbReference>
<evidence type="ECO:0000256" key="4">
    <source>
        <dbReference type="ARBA" id="ARBA00012865"/>
    </source>
</evidence>
<sequence>MGKTNITSVLTVAALALTLTSCSQDGPTAEDAATRLAEGLASGDLSSVAFAAVSGEDATAQLEEITAALDAVSPKVSVAGVESTGEDTATAQLNHVWDLDDSDKDWTYTTIAELTLVDDQWQAGWDPSVAVDGLSAEASLAVSRTPAERAEVLGAGGEVLVTDRPVIRVGIDKTRIDASGLESSSAALAELVGIDPAAYTEQVLSAGEQAFVEAIVLRDNEDRPVSDEEIDAIPGASGIPDTMSLAPTRTFARELLGSVGPVTAELVEQSAGRLEPGDVAGLSGLQLQYDEQLGGTPGMVIEAVTGEGEARTSEVLFEKAPVPGEPLELTLDPALQTLAENVLAEEPSASSIVAIRPSTGEILTVANGPGSEGLQTALLGQYPPGSTFKVATSLALLKNGFTPQTPTSCPEELVVEGRAFNNVPGYPAQFTGKIPLLQAVAQSCNTGFISQRDVVSQEALASAAADLGIGIDVPIGTPAFFGSVPTEADGTAHAASMIGQGEVLVSPLSLAIMAASVGAGERVAPTLLAGTAAPEEAPSSLASAEPSTEQTAEAQTQPAPTPSSLTADEAAALREMMGAVVTVGGAQLLADIPGEPVLAKTGTAEFGTEDPPRTHAWVVALQGDLAVAVFVEEGERGSISGGPLMEEFLRGAGQ</sequence>
<name>A0ABP5MDW8_9MICC</name>
<gene>
    <name evidence="15" type="ORF">GCM10009784_04800</name>
</gene>
<feature type="signal peptide" evidence="11">
    <location>
        <begin position="1"/>
        <end position="23"/>
    </location>
</feature>
<comment type="similarity">
    <text evidence="2">Belongs to the transpeptidase family.</text>
</comment>
<keyword evidence="16" id="KW-1185">Reference proteome</keyword>
<evidence type="ECO:0000256" key="11">
    <source>
        <dbReference type="SAM" id="SignalP"/>
    </source>
</evidence>
<evidence type="ECO:0000256" key="9">
    <source>
        <dbReference type="RuleBase" id="RU361140"/>
    </source>
</evidence>
<evidence type="ECO:0000256" key="3">
    <source>
        <dbReference type="ARBA" id="ARBA00007898"/>
    </source>
</evidence>
<dbReference type="PROSITE" id="PS51257">
    <property type="entry name" value="PROKAR_LIPOPROTEIN"/>
    <property type="match status" value="1"/>
</dbReference>
<comment type="subcellular location">
    <subcellularLocation>
        <location evidence="1">Membrane</location>
    </subcellularLocation>
</comment>
<proteinExistence type="inferred from homology"/>
<evidence type="ECO:0000313" key="16">
    <source>
        <dbReference type="Proteomes" id="UP001500974"/>
    </source>
</evidence>
<dbReference type="Pfam" id="PF00905">
    <property type="entry name" value="Transpeptidase"/>
    <property type="match status" value="1"/>
</dbReference>
<dbReference type="Pfam" id="PF03717">
    <property type="entry name" value="PBP_dimer"/>
    <property type="match status" value="1"/>
</dbReference>
<keyword evidence="5 11" id="KW-0732">Signal</keyword>
<keyword evidence="8 9" id="KW-0046">Antibiotic resistance</keyword>
<evidence type="ECO:0000256" key="2">
    <source>
        <dbReference type="ARBA" id="ARBA00007171"/>
    </source>
</evidence>
<dbReference type="SUPFAM" id="SSF56601">
    <property type="entry name" value="beta-lactamase/transpeptidase-like"/>
    <property type="match status" value="1"/>
</dbReference>
<reference evidence="16" key="1">
    <citation type="journal article" date="2019" name="Int. J. Syst. Evol. Microbiol.">
        <title>The Global Catalogue of Microorganisms (GCM) 10K type strain sequencing project: providing services to taxonomists for standard genome sequencing and annotation.</title>
        <authorList>
            <consortium name="The Broad Institute Genomics Platform"/>
            <consortium name="The Broad Institute Genome Sequencing Center for Infectious Disease"/>
            <person name="Wu L."/>
            <person name="Ma J."/>
        </authorList>
    </citation>
    <scope>NUCLEOTIDE SEQUENCE [LARGE SCALE GENOMIC DNA]</scope>
    <source>
        <strain evidence="16">JCM 14917</strain>
    </source>
</reference>